<gene>
    <name evidence="1" type="ORF">BpHYR1_025206</name>
</gene>
<dbReference type="Proteomes" id="UP000276133">
    <property type="component" value="Unassembled WGS sequence"/>
</dbReference>
<dbReference type="EMBL" id="REGN01008224">
    <property type="protein sequence ID" value="RNA04129.1"/>
    <property type="molecule type" value="Genomic_DNA"/>
</dbReference>
<name>A0A3M7PZ41_BRAPC</name>
<sequence>KLSAKKRCFQLSEKKITSVTTSIDNLDILFICIVFPNKIKLKLKKNKIKLKKTIRIDKYKKKEKERVRFSKSIFLCLNRNEFKSRSFSKENVNSPKELNPRLPRRLNCWFGEIDGKSQAIIKVGQDELFKNCFLTDIKERTIAFFESFKIADVTNKIELQPQFRLIKKKNDAVDIETIKRAPFAY</sequence>
<dbReference type="AlphaFoldDB" id="A0A3M7PZ41"/>
<comment type="caution">
    <text evidence="1">The sequence shown here is derived from an EMBL/GenBank/DDBJ whole genome shotgun (WGS) entry which is preliminary data.</text>
</comment>
<feature type="non-terminal residue" evidence="1">
    <location>
        <position position="1"/>
    </location>
</feature>
<protein>
    <submittedName>
        <fullName evidence="1">Uncharacterized protein</fullName>
    </submittedName>
</protein>
<evidence type="ECO:0000313" key="1">
    <source>
        <dbReference type="EMBL" id="RNA04129.1"/>
    </source>
</evidence>
<reference evidence="1 2" key="1">
    <citation type="journal article" date="2018" name="Sci. Rep.">
        <title>Genomic signatures of local adaptation to the degree of environmental predictability in rotifers.</title>
        <authorList>
            <person name="Franch-Gras L."/>
            <person name="Hahn C."/>
            <person name="Garcia-Roger E.M."/>
            <person name="Carmona M.J."/>
            <person name="Serra M."/>
            <person name="Gomez A."/>
        </authorList>
    </citation>
    <scope>NUCLEOTIDE SEQUENCE [LARGE SCALE GENOMIC DNA]</scope>
    <source>
        <strain evidence="1">HYR1</strain>
    </source>
</reference>
<evidence type="ECO:0000313" key="2">
    <source>
        <dbReference type="Proteomes" id="UP000276133"/>
    </source>
</evidence>
<keyword evidence="2" id="KW-1185">Reference proteome</keyword>
<accession>A0A3M7PZ41</accession>
<proteinExistence type="predicted"/>
<organism evidence="1 2">
    <name type="scientific">Brachionus plicatilis</name>
    <name type="common">Marine rotifer</name>
    <name type="synonym">Brachionus muelleri</name>
    <dbReference type="NCBI Taxonomy" id="10195"/>
    <lineage>
        <taxon>Eukaryota</taxon>
        <taxon>Metazoa</taxon>
        <taxon>Spiralia</taxon>
        <taxon>Gnathifera</taxon>
        <taxon>Rotifera</taxon>
        <taxon>Eurotatoria</taxon>
        <taxon>Monogononta</taxon>
        <taxon>Pseudotrocha</taxon>
        <taxon>Ploima</taxon>
        <taxon>Brachionidae</taxon>
        <taxon>Brachionus</taxon>
    </lineage>
</organism>